<reference evidence="3" key="1">
    <citation type="journal article" date="2015" name="Genome Announc.">
        <title>Draft whole-genome sequence of the biocontrol agent Trichoderma harzianum T6776.</title>
        <authorList>
            <person name="Baroncelli R."/>
            <person name="Piaggeschi G."/>
            <person name="Fiorini L."/>
            <person name="Bertolini E."/>
            <person name="Zapparata A."/>
            <person name="Pe M.E."/>
            <person name="Sarrocco S."/>
            <person name="Vannacci G."/>
        </authorList>
    </citation>
    <scope>NUCLEOTIDE SEQUENCE [LARGE SCALE GENOMIC DNA]</scope>
    <source>
        <strain evidence="3">T6776</strain>
    </source>
</reference>
<dbReference type="Proteomes" id="UP000034112">
    <property type="component" value="Unassembled WGS sequence"/>
</dbReference>
<protein>
    <recommendedName>
        <fullName evidence="4">Transmembrane protein</fullName>
    </recommendedName>
</protein>
<feature type="transmembrane region" description="Helical" evidence="1">
    <location>
        <begin position="80"/>
        <end position="98"/>
    </location>
</feature>
<keyword evidence="1" id="KW-1133">Transmembrane helix</keyword>
<evidence type="ECO:0000313" key="3">
    <source>
        <dbReference type="Proteomes" id="UP000034112"/>
    </source>
</evidence>
<keyword evidence="1" id="KW-0472">Membrane</keyword>
<evidence type="ECO:0000256" key="1">
    <source>
        <dbReference type="SAM" id="Phobius"/>
    </source>
</evidence>
<evidence type="ECO:0000313" key="2">
    <source>
        <dbReference type="EMBL" id="KKP05726.1"/>
    </source>
</evidence>
<name>A0A0F9XLR3_TRIHA</name>
<organism evidence="2 3">
    <name type="scientific">Trichoderma harzianum</name>
    <name type="common">Hypocrea lixii</name>
    <dbReference type="NCBI Taxonomy" id="5544"/>
    <lineage>
        <taxon>Eukaryota</taxon>
        <taxon>Fungi</taxon>
        <taxon>Dikarya</taxon>
        <taxon>Ascomycota</taxon>
        <taxon>Pezizomycotina</taxon>
        <taxon>Sordariomycetes</taxon>
        <taxon>Hypocreomycetidae</taxon>
        <taxon>Hypocreales</taxon>
        <taxon>Hypocreaceae</taxon>
        <taxon>Trichoderma</taxon>
    </lineage>
</organism>
<comment type="caution">
    <text evidence="2">The sequence shown here is derived from an EMBL/GenBank/DDBJ whole genome shotgun (WGS) entry which is preliminary data.</text>
</comment>
<gene>
    <name evidence="2" type="ORF">THAR02_02190</name>
</gene>
<dbReference type="EMBL" id="JOKZ01000042">
    <property type="protein sequence ID" value="KKP05726.1"/>
    <property type="molecule type" value="Genomic_DNA"/>
</dbReference>
<proteinExistence type="predicted"/>
<evidence type="ECO:0008006" key="4">
    <source>
        <dbReference type="Google" id="ProtNLM"/>
    </source>
</evidence>
<sequence length="189" mass="21097">MPSAINEYQLASISSKILHMQSRSSSFFLSSSSSHNLPSPRNSTMWNNQRPFPLFPKRTFLMSPTRHEAPRRRPNQLIDWLWMVVILHVLTLTCIAVNRFMLHRKRMSTIAVTTITITTVTTIVPTTPCVCSAPTAASVAIAAPSGVVAVGAPLVSLPFLEAMELFPVWAPWRRLNNPCVFWVLGRRGA</sequence>
<dbReference type="AlphaFoldDB" id="A0A0F9XLR3"/>
<keyword evidence="1" id="KW-0812">Transmembrane</keyword>
<accession>A0A0F9XLR3</accession>